<evidence type="ECO:0000259" key="3">
    <source>
        <dbReference type="Pfam" id="PF13359"/>
    </source>
</evidence>
<keyword evidence="2" id="KW-0479">Metal-binding</keyword>
<accession>A0A9J6EE81</accession>
<comment type="cofactor">
    <cofactor evidence="1">
        <name>a divalent metal cation</name>
        <dbReference type="ChEBI" id="CHEBI:60240"/>
    </cofactor>
</comment>
<dbReference type="InterPro" id="IPR027806">
    <property type="entry name" value="HARBI1_dom"/>
</dbReference>
<feature type="domain" description="DDE Tnp4" evidence="3">
    <location>
        <begin position="2"/>
        <end position="83"/>
    </location>
</feature>
<dbReference type="EMBL" id="JABSTU010000004">
    <property type="protein sequence ID" value="KAH8032665.1"/>
    <property type="molecule type" value="Genomic_DNA"/>
</dbReference>
<proteinExistence type="predicted"/>
<evidence type="ECO:0000256" key="1">
    <source>
        <dbReference type="ARBA" id="ARBA00001968"/>
    </source>
</evidence>
<comment type="caution">
    <text evidence="4">The sequence shown here is derived from an EMBL/GenBank/DDBJ whole genome shotgun (WGS) entry which is preliminary data.</text>
</comment>
<dbReference type="AlphaFoldDB" id="A0A9J6EE81"/>
<evidence type="ECO:0000313" key="4">
    <source>
        <dbReference type="EMBL" id="KAH8032665.1"/>
    </source>
</evidence>
<dbReference type="Pfam" id="PF13359">
    <property type="entry name" value="DDE_Tnp_4"/>
    <property type="match status" value="1"/>
</dbReference>
<dbReference type="Proteomes" id="UP000821866">
    <property type="component" value="Chromosome 2"/>
</dbReference>
<name>A0A9J6EE81_RHIMP</name>
<dbReference type="GO" id="GO:0046872">
    <property type="term" value="F:metal ion binding"/>
    <property type="evidence" value="ECO:0007669"/>
    <property type="project" value="UniProtKB-KW"/>
</dbReference>
<evidence type="ECO:0000256" key="2">
    <source>
        <dbReference type="ARBA" id="ARBA00022723"/>
    </source>
</evidence>
<keyword evidence="5" id="KW-1185">Reference proteome</keyword>
<organism evidence="4 5">
    <name type="scientific">Rhipicephalus microplus</name>
    <name type="common">Cattle tick</name>
    <name type="synonym">Boophilus microplus</name>
    <dbReference type="NCBI Taxonomy" id="6941"/>
    <lineage>
        <taxon>Eukaryota</taxon>
        <taxon>Metazoa</taxon>
        <taxon>Ecdysozoa</taxon>
        <taxon>Arthropoda</taxon>
        <taxon>Chelicerata</taxon>
        <taxon>Arachnida</taxon>
        <taxon>Acari</taxon>
        <taxon>Parasitiformes</taxon>
        <taxon>Ixodida</taxon>
        <taxon>Ixodoidea</taxon>
        <taxon>Ixodidae</taxon>
        <taxon>Rhipicephalinae</taxon>
        <taxon>Rhipicephalus</taxon>
        <taxon>Boophilus</taxon>
    </lineage>
</organism>
<reference evidence="4" key="1">
    <citation type="journal article" date="2020" name="Cell">
        <title>Large-Scale Comparative Analyses of Tick Genomes Elucidate Their Genetic Diversity and Vector Capacities.</title>
        <authorList>
            <consortium name="Tick Genome and Microbiome Consortium (TIGMIC)"/>
            <person name="Jia N."/>
            <person name="Wang J."/>
            <person name="Shi W."/>
            <person name="Du L."/>
            <person name="Sun Y."/>
            <person name="Zhan W."/>
            <person name="Jiang J.F."/>
            <person name="Wang Q."/>
            <person name="Zhang B."/>
            <person name="Ji P."/>
            <person name="Bell-Sakyi L."/>
            <person name="Cui X.M."/>
            <person name="Yuan T.T."/>
            <person name="Jiang B.G."/>
            <person name="Yang W.F."/>
            <person name="Lam T.T."/>
            <person name="Chang Q.C."/>
            <person name="Ding S.J."/>
            <person name="Wang X.J."/>
            <person name="Zhu J.G."/>
            <person name="Ruan X.D."/>
            <person name="Zhao L."/>
            <person name="Wei J.T."/>
            <person name="Ye R.Z."/>
            <person name="Que T.C."/>
            <person name="Du C.H."/>
            <person name="Zhou Y.H."/>
            <person name="Cheng J.X."/>
            <person name="Dai P.F."/>
            <person name="Guo W.B."/>
            <person name="Han X.H."/>
            <person name="Huang E.J."/>
            <person name="Li L.F."/>
            <person name="Wei W."/>
            <person name="Gao Y.C."/>
            <person name="Liu J.Z."/>
            <person name="Shao H.Z."/>
            <person name="Wang X."/>
            <person name="Wang C.C."/>
            <person name="Yang T.C."/>
            <person name="Huo Q.B."/>
            <person name="Li W."/>
            <person name="Chen H.Y."/>
            <person name="Chen S.E."/>
            <person name="Zhou L.G."/>
            <person name="Ni X.B."/>
            <person name="Tian J.H."/>
            <person name="Sheng Y."/>
            <person name="Liu T."/>
            <person name="Pan Y.S."/>
            <person name="Xia L.Y."/>
            <person name="Li J."/>
            <person name="Zhao F."/>
            <person name="Cao W.C."/>
        </authorList>
    </citation>
    <scope>NUCLEOTIDE SEQUENCE</scope>
    <source>
        <strain evidence="4">Rmic-2018</strain>
    </source>
</reference>
<evidence type="ECO:0000313" key="5">
    <source>
        <dbReference type="Proteomes" id="UP000821866"/>
    </source>
</evidence>
<gene>
    <name evidence="4" type="ORF">HPB51_000049</name>
</gene>
<protein>
    <recommendedName>
        <fullName evidence="3">DDE Tnp4 domain-containing protein</fullName>
    </recommendedName>
</protein>
<sequence>MCPSGTIRQLDGCYPGSKHDAGNFGHSQAYAKLEKILQGHYYCLNGDPTYPLRPLLQKPYGGASLTPEQCTFIKAKSSVRKAV</sequence>
<reference evidence="4" key="2">
    <citation type="submission" date="2021-09" db="EMBL/GenBank/DDBJ databases">
        <authorList>
            <person name="Jia N."/>
            <person name="Wang J."/>
            <person name="Shi W."/>
            <person name="Du L."/>
            <person name="Sun Y."/>
            <person name="Zhan W."/>
            <person name="Jiang J."/>
            <person name="Wang Q."/>
            <person name="Zhang B."/>
            <person name="Ji P."/>
            <person name="Sakyi L.B."/>
            <person name="Cui X."/>
            <person name="Yuan T."/>
            <person name="Jiang B."/>
            <person name="Yang W."/>
            <person name="Lam T.T.-Y."/>
            <person name="Chang Q."/>
            <person name="Ding S."/>
            <person name="Wang X."/>
            <person name="Zhu J."/>
            <person name="Ruan X."/>
            <person name="Zhao L."/>
            <person name="Wei J."/>
            <person name="Que T."/>
            <person name="Du C."/>
            <person name="Cheng J."/>
            <person name="Dai P."/>
            <person name="Han X."/>
            <person name="Huang E."/>
            <person name="Gao Y."/>
            <person name="Liu J."/>
            <person name="Shao H."/>
            <person name="Ye R."/>
            <person name="Li L."/>
            <person name="Wei W."/>
            <person name="Wang X."/>
            <person name="Wang C."/>
            <person name="Huo Q."/>
            <person name="Li W."/>
            <person name="Guo W."/>
            <person name="Chen H."/>
            <person name="Chen S."/>
            <person name="Zhou L."/>
            <person name="Zhou L."/>
            <person name="Ni X."/>
            <person name="Tian J."/>
            <person name="Zhou Y."/>
            <person name="Sheng Y."/>
            <person name="Liu T."/>
            <person name="Pan Y."/>
            <person name="Xia L."/>
            <person name="Li J."/>
            <person name="Zhao F."/>
            <person name="Cao W."/>
        </authorList>
    </citation>
    <scope>NUCLEOTIDE SEQUENCE</scope>
    <source>
        <strain evidence="4">Rmic-2018</strain>
        <tissue evidence="4">Larvae</tissue>
    </source>
</reference>